<dbReference type="STRING" id="1524460.IX84_27495"/>
<keyword evidence="4" id="KW-0472">Membrane</keyword>
<keyword evidence="5" id="KW-0998">Cell outer membrane</keyword>
<evidence type="ECO:0000256" key="4">
    <source>
        <dbReference type="ARBA" id="ARBA00023136"/>
    </source>
</evidence>
<comment type="subcellular location">
    <subcellularLocation>
        <location evidence="1">Cell outer membrane</location>
    </subcellularLocation>
</comment>
<organism evidence="7 8">
    <name type="scientific">Phaeodactylibacter xiamenensis</name>
    <dbReference type="NCBI Taxonomy" id="1524460"/>
    <lineage>
        <taxon>Bacteria</taxon>
        <taxon>Pseudomonadati</taxon>
        <taxon>Bacteroidota</taxon>
        <taxon>Saprospiria</taxon>
        <taxon>Saprospirales</taxon>
        <taxon>Haliscomenobacteraceae</taxon>
        <taxon>Phaeodactylibacter</taxon>
    </lineage>
</organism>
<reference evidence="7 8" key="1">
    <citation type="journal article" date="2014" name="Int. J. Syst. Evol. Microbiol.">
        <title>Phaeodactylibacter xiamenensis gen. nov., sp. nov., a member of the family Saprospiraceae isolated from the marine alga Phaeodactylum tricornutum.</title>
        <authorList>
            <person name="Chen Z.Jr."/>
            <person name="Lei X."/>
            <person name="Lai Q."/>
            <person name="Li Y."/>
            <person name="Zhang B."/>
            <person name="Zhang J."/>
            <person name="Zhang H."/>
            <person name="Yang L."/>
            <person name="Zheng W."/>
            <person name="Tian Y."/>
            <person name="Yu Z."/>
            <person name="Xu H.Jr."/>
            <person name="Zheng T."/>
        </authorList>
    </citation>
    <scope>NUCLEOTIDE SEQUENCE [LARGE SCALE GENOMIC DNA]</scope>
    <source>
        <strain evidence="7 8">KD52</strain>
    </source>
</reference>
<evidence type="ECO:0000259" key="6">
    <source>
        <dbReference type="Pfam" id="PF07980"/>
    </source>
</evidence>
<dbReference type="Gene3D" id="1.25.40.390">
    <property type="match status" value="2"/>
</dbReference>
<dbReference type="PROSITE" id="PS51257">
    <property type="entry name" value="PROKAR_LIPOPROTEIN"/>
    <property type="match status" value="1"/>
</dbReference>
<gene>
    <name evidence="7" type="ORF">IX84_27495</name>
</gene>
<evidence type="ECO:0000256" key="1">
    <source>
        <dbReference type="ARBA" id="ARBA00004442"/>
    </source>
</evidence>
<dbReference type="RefSeq" id="WP_044228214.1">
    <property type="nucleotide sequence ID" value="NZ_JPOS01000090.1"/>
</dbReference>
<evidence type="ECO:0000256" key="5">
    <source>
        <dbReference type="ARBA" id="ARBA00023237"/>
    </source>
</evidence>
<evidence type="ECO:0000256" key="3">
    <source>
        <dbReference type="ARBA" id="ARBA00022729"/>
    </source>
</evidence>
<comment type="similarity">
    <text evidence="2">Belongs to the SusD family.</text>
</comment>
<dbReference type="AlphaFoldDB" id="A0A098S0D8"/>
<dbReference type="InterPro" id="IPR011990">
    <property type="entry name" value="TPR-like_helical_dom_sf"/>
</dbReference>
<dbReference type="OrthoDB" id="9794888at2"/>
<evidence type="ECO:0000313" key="8">
    <source>
        <dbReference type="Proteomes" id="UP000029736"/>
    </source>
</evidence>
<dbReference type="EMBL" id="JPOS01000090">
    <property type="protein sequence ID" value="KGE85268.1"/>
    <property type="molecule type" value="Genomic_DNA"/>
</dbReference>
<accession>A0A098S0D8</accession>
<dbReference type="Pfam" id="PF07980">
    <property type="entry name" value="SusD_RagB"/>
    <property type="match status" value="1"/>
</dbReference>
<keyword evidence="3" id="KW-0732">Signal</keyword>
<name>A0A098S0D8_9BACT</name>
<evidence type="ECO:0000256" key="2">
    <source>
        <dbReference type="ARBA" id="ARBA00006275"/>
    </source>
</evidence>
<dbReference type="GO" id="GO:0009279">
    <property type="term" value="C:cell outer membrane"/>
    <property type="evidence" value="ECO:0007669"/>
    <property type="project" value="UniProtKB-SubCell"/>
</dbReference>
<dbReference type="Proteomes" id="UP000029736">
    <property type="component" value="Unassembled WGS sequence"/>
</dbReference>
<proteinExistence type="inferred from homology"/>
<dbReference type="SUPFAM" id="SSF48452">
    <property type="entry name" value="TPR-like"/>
    <property type="match status" value="1"/>
</dbReference>
<sequence>MKNINLIISTLCLLVLGACTIDEQFDPNAPSVSAILSEAEPNELDLLVYGAEARMRTAWDTYITSTGTIARELYIFNADPRNTEDLLGKEGRSLDNNTFYLTAPRGTRYQVVKNVNLLLEALPNAQGASEAELAGYRGYARTVKALMFLQELMRLNDNGIRVDVADPENLGPFVSKADAFTEIFSLLDDAYDDLQGAEFHFALSAGYAGGFDTPEGYAEFNRAIAARAATYAQQYDNALSYLEDSFLDLDGDITVGPEMIFSTASGDVLNPVFKIPGQSGDQIIVHDSYIEDIREGDMRLSKFRPRVDATSQDGLNGTHETALYESALSSIDIIRNEELILIYAEASIQEGSLDDAVTALNVIRNAHGLGDYDGDVNRDALIDEMLYNRRYSFWAEGHRMFDLRRYGLLNADNLSIDRPGDQVFQQFPIPLNENQ</sequence>
<comment type="caution">
    <text evidence="7">The sequence shown here is derived from an EMBL/GenBank/DDBJ whole genome shotgun (WGS) entry which is preliminary data.</text>
</comment>
<evidence type="ECO:0000313" key="7">
    <source>
        <dbReference type="EMBL" id="KGE85268.1"/>
    </source>
</evidence>
<dbReference type="InterPro" id="IPR012944">
    <property type="entry name" value="SusD_RagB_dom"/>
</dbReference>
<keyword evidence="8" id="KW-1185">Reference proteome</keyword>
<feature type="domain" description="RagB/SusD" evidence="6">
    <location>
        <begin position="330"/>
        <end position="411"/>
    </location>
</feature>
<protein>
    <recommendedName>
        <fullName evidence="6">RagB/SusD domain-containing protein</fullName>
    </recommendedName>
</protein>